<evidence type="ECO:0000313" key="1">
    <source>
        <dbReference type="EMBL" id="OGC47741.1"/>
    </source>
</evidence>
<dbReference type="Proteomes" id="UP000176608">
    <property type="component" value="Unassembled WGS sequence"/>
</dbReference>
<evidence type="ECO:0000313" key="2">
    <source>
        <dbReference type="Proteomes" id="UP000176608"/>
    </source>
</evidence>
<proteinExistence type="predicted"/>
<protein>
    <submittedName>
        <fullName evidence="1">Uncharacterized protein</fullName>
    </submittedName>
</protein>
<reference evidence="1 2" key="1">
    <citation type="journal article" date="2016" name="Nat. Commun.">
        <title>Thousands of microbial genomes shed light on interconnected biogeochemical processes in an aquifer system.</title>
        <authorList>
            <person name="Anantharaman K."/>
            <person name="Brown C.T."/>
            <person name="Hug L.A."/>
            <person name="Sharon I."/>
            <person name="Castelle C.J."/>
            <person name="Probst A.J."/>
            <person name="Thomas B.C."/>
            <person name="Singh A."/>
            <person name="Wilkins M.J."/>
            <person name="Karaoz U."/>
            <person name="Brodie E.L."/>
            <person name="Williams K.H."/>
            <person name="Hubbard S.S."/>
            <person name="Banfield J.F."/>
        </authorList>
    </citation>
    <scope>NUCLEOTIDE SEQUENCE [LARGE SCALE GENOMIC DNA]</scope>
</reference>
<dbReference type="AlphaFoldDB" id="A0A1F4URY8"/>
<name>A0A1F4URY8_UNCKA</name>
<gene>
    <name evidence="1" type="ORF">A2886_01810</name>
</gene>
<accession>A0A1F4URY8</accession>
<sequence>MRQEERRDLILILEMARGRQMLINPKKRLENLLAMAIPEIVDIAGRKNHEFVFRKETKIFNHTAMMKNDSVSGEIEELKKGKAENPKRLNQANIMTDLLRKNRSMARRNIPSDTPITND</sequence>
<dbReference type="EMBL" id="MEVA01000005">
    <property type="protein sequence ID" value="OGC47741.1"/>
    <property type="molecule type" value="Genomic_DNA"/>
</dbReference>
<organism evidence="1 2">
    <name type="scientific">candidate division WWE3 bacterium RIFCSPHIGHO2_01_FULL_42_13</name>
    <dbReference type="NCBI Taxonomy" id="1802617"/>
    <lineage>
        <taxon>Bacteria</taxon>
        <taxon>Katanobacteria</taxon>
    </lineage>
</organism>
<comment type="caution">
    <text evidence="1">The sequence shown here is derived from an EMBL/GenBank/DDBJ whole genome shotgun (WGS) entry which is preliminary data.</text>
</comment>